<evidence type="ECO:0000313" key="2">
    <source>
        <dbReference type="Proteomes" id="UP001264156"/>
    </source>
</evidence>
<keyword evidence="2" id="KW-1185">Reference proteome</keyword>
<dbReference type="InterPro" id="IPR013785">
    <property type="entry name" value="Aldolase_TIM"/>
</dbReference>
<dbReference type="InterPro" id="IPR050456">
    <property type="entry name" value="DeoC/FbaB_aldolase"/>
</dbReference>
<accession>A0ABU2DJE5</accession>
<dbReference type="PANTHER" id="PTHR47916">
    <property type="entry name" value="FRUCTOSE-BISPHOSPHATE ALDOLASE CLASS 1"/>
    <property type="match status" value="1"/>
</dbReference>
<dbReference type="Pfam" id="PF01791">
    <property type="entry name" value="DeoC"/>
    <property type="match status" value="1"/>
</dbReference>
<reference evidence="2" key="1">
    <citation type="submission" date="2023-07" db="EMBL/GenBank/DDBJ databases">
        <title>Glyphosate-induced phosphonatase operons in soil bacteria of genus Achromobacter.</title>
        <authorList>
            <person name="Epiktetov D.O."/>
            <person name="Sviridov A.V."/>
            <person name="Tarlachkov S.V."/>
            <person name="Shushkova T.V."/>
            <person name="Toropygin I.Y."/>
            <person name="Leontievsky A."/>
        </authorList>
    </citation>
    <scope>NUCLEOTIDE SEQUENCE [LARGE SCALE GENOMIC DNA]</scope>
    <source>
        <strain evidence="2">Kg 16</strain>
    </source>
</reference>
<gene>
    <name evidence="1" type="ORF">RIU57_24245</name>
</gene>
<dbReference type="InterPro" id="IPR041720">
    <property type="entry name" value="FbaB-like"/>
</dbReference>
<dbReference type="SMART" id="SM01133">
    <property type="entry name" value="DeoC"/>
    <property type="match status" value="1"/>
</dbReference>
<sequence length="292" mass="32254">MLHRKEARLNRLLNGGRCLDIAVDHGVCNEPSFLSGLEDMPAVMEQLAAARPDAIQLNYGQADLLQQRPGREKPALVMRLDMGNPYNATTHRVMWAVLQNEQDPVLPAVQMDAACVVVNLFMLPDEPDLFRQCVANIARVRADCDRYGMPLMIEPLVMAPHSARGGYMVDGDAEKIVTLVRLAREMGADIVKADPTTATRDFHRVVQAARCPVLVRGGGREDLRQVFERSRELLDEGAVGLVYGRNVYQHADPSSVVRALMAMIHDDASAGQAWDIYEAGGRQDARLIGRSS</sequence>
<organism evidence="1 2">
    <name type="scientific">Achromobacter aegrifaciens</name>
    <dbReference type="NCBI Taxonomy" id="1287736"/>
    <lineage>
        <taxon>Bacteria</taxon>
        <taxon>Pseudomonadati</taxon>
        <taxon>Pseudomonadota</taxon>
        <taxon>Betaproteobacteria</taxon>
        <taxon>Burkholderiales</taxon>
        <taxon>Alcaligenaceae</taxon>
        <taxon>Achromobacter</taxon>
    </lineage>
</organism>
<dbReference type="Proteomes" id="UP001264156">
    <property type="component" value="Unassembled WGS sequence"/>
</dbReference>
<name>A0ABU2DJE5_ACHAE</name>
<protein>
    <submittedName>
        <fullName evidence="1">Aldolase</fullName>
    </submittedName>
</protein>
<proteinExistence type="predicted"/>
<dbReference type="EMBL" id="JAVKVN010000010">
    <property type="protein sequence ID" value="MDR7948251.1"/>
    <property type="molecule type" value="Genomic_DNA"/>
</dbReference>
<dbReference type="PANTHER" id="PTHR47916:SF1">
    <property type="entry name" value="3-HYDROXY-5-PHOSPHONOOXYPENTANE-2,4-DIONE THIOLASE"/>
    <property type="match status" value="1"/>
</dbReference>
<dbReference type="InterPro" id="IPR002915">
    <property type="entry name" value="DeoC/FbaB/LacD_aldolase"/>
</dbReference>
<comment type="caution">
    <text evidence="1">The sequence shown here is derived from an EMBL/GenBank/DDBJ whole genome shotgun (WGS) entry which is preliminary data.</text>
</comment>
<evidence type="ECO:0000313" key="1">
    <source>
        <dbReference type="EMBL" id="MDR7948251.1"/>
    </source>
</evidence>
<dbReference type="SUPFAM" id="SSF51569">
    <property type="entry name" value="Aldolase"/>
    <property type="match status" value="1"/>
</dbReference>
<dbReference type="Gene3D" id="3.20.20.70">
    <property type="entry name" value="Aldolase class I"/>
    <property type="match status" value="1"/>
</dbReference>
<dbReference type="RefSeq" id="WP_310535518.1">
    <property type="nucleotide sequence ID" value="NZ_JAVKVN010000010.1"/>
</dbReference>
<dbReference type="PIRSF" id="PIRSF038992">
    <property type="entry name" value="Aldolase_Ia"/>
    <property type="match status" value="1"/>
</dbReference>